<dbReference type="GO" id="GO:0004582">
    <property type="term" value="F:dolichyl-phosphate beta-D-mannosyltransferase activity"/>
    <property type="evidence" value="ECO:0007669"/>
    <property type="project" value="InterPro"/>
</dbReference>
<gene>
    <name evidence="5" type="ORF">D5H78_17280</name>
</gene>
<keyword evidence="6" id="KW-1185">Reference proteome</keyword>
<dbReference type="SUPFAM" id="SSF53448">
    <property type="entry name" value="Nucleotide-diphospho-sugar transferases"/>
    <property type="match status" value="1"/>
</dbReference>
<dbReference type="Gene3D" id="3.90.550.10">
    <property type="entry name" value="Spore Coat Polysaccharide Biosynthesis Protein SpsA, Chain A"/>
    <property type="match status" value="1"/>
</dbReference>
<dbReference type="InterPro" id="IPR029044">
    <property type="entry name" value="Nucleotide-diphossugar_trans"/>
</dbReference>
<reference evidence="5 6" key="1">
    <citation type="submission" date="2018-09" db="EMBL/GenBank/DDBJ databases">
        <title>YIM 75000 draft genome.</title>
        <authorList>
            <person name="Tang S."/>
            <person name="Feng Y."/>
        </authorList>
    </citation>
    <scope>NUCLEOTIDE SEQUENCE [LARGE SCALE GENOMIC DNA]</scope>
    <source>
        <strain evidence="5 6">YIM 75000</strain>
    </source>
</reference>
<organism evidence="5 6">
    <name type="scientific">Vallicoccus soli</name>
    <dbReference type="NCBI Taxonomy" id="2339232"/>
    <lineage>
        <taxon>Bacteria</taxon>
        <taxon>Bacillati</taxon>
        <taxon>Actinomycetota</taxon>
        <taxon>Actinomycetes</taxon>
        <taxon>Motilibacterales</taxon>
        <taxon>Vallicoccaceae</taxon>
        <taxon>Vallicoccus</taxon>
    </lineage>
</organism>
<dbReference type="RefSeq" id="WP_119951755.1">
    <property type="nucleotide sequence ID" value="NZ_QZEZ01000010.1"/>
</dbReference>
<dbReference type="Pfam" id="PF00535">
    <property type="entry name" value="Glycos_transf_2"/>
    <property type="match status" value="1"/>
</dbReference>
<name>A0A3A3YR95_9ACTN</name>
<evidence type="ECO:0000256" key="2">
    <source>
        <dbReference type="ARBA" id="ARBA00022676"/>
    </source>
</evidence>
<dbReference type="InterPro" id="IPR001173">
    <property type="entry name" value="Glyco_trans_2-like"/>
</dbReference>
<evidence type="ECO:0000259" key="4">
    <source>
        <dbReference type="Pfam" id="PF00535"/>
    </source>
</evidence>
<dbReference type="EMBL" id="QZEZ01000010">
    <property type="protein sequence ID" value="RJK93163.1"/>
    <property type="molecule type" value="Genomic_DNA"/>
</dbReference>
<dbReference type="AlphaFoldDB" id="A0A3A3YR95"/>
<evidence type="ECO:0000313" key="6">
    <source>
        <dbReference type="Proteomes" id="UP000265614"/>
    </source>
</evidence>
<dbReference type="OrthoDB" id="9810303at2"/>
<evidence type="ECO:0000256" key="3">
    <source>
        <dbReference type="ARBA" id="ARBA00022679"/>
    </source>
</evidence>
<dbReference type="PANTHER" id="PTHR43398:SF1">
    <property type="entry name" value="DOLICHOL-PHOSPHATE MANNOSYLTRANSFERASE SUBUNIT 1"/>
    <property type="match status" value="1"/>
</dbReference>
<feature type="domain" description="Glycosyltransferase 2-like" evidence="4">
    <location>
        <begin position="23"/>
        <end position="187"/>
    </location>
</feature>
<evidence type="ECO:0000313" key="5">
    <source>
        <dbReference type="EMBL" id="RJK93163.1"/>
    </source>
</evidence>
<keyword evidence="3" id="KW-0808">Transferase</keyword>
<comment type="similarity">
    <text evidence="1">Belongs to the glycosyltransferase 2 family.</text>
</comment>
<dbReference type="InterPro" id="IPR039528">
    <property type="entry name" value="DPM1-like"/>
</dbReference>
<proteinExistence type="inferred from homology"/>
<dbReference type="GO" id="GO:0016020">
    <property type="term" value="C:membrane"/>
    <property type="evidence" value="ECO:0007669"/>
    <property type="project" value="GOC"/>
</dbReference>
<dbReference type="Proteomes" id="UP000265614">
    <property type="component" value="Unassembled WGS sequence"/>
</dbReference>
<evidence type="ECO:0000256" key="1">
    <source>
        <dbReference type="ARBA" id="ARBA00006739"/>
    </source>
</evidence>
<keyword evidence="2" id="KW-0328">Glycosyltransferase</keyword>
<sequence>MTPAAPAGEPAGTDRGRLGRVLVVVPTYDEAENITPIVRRVRAAVPDADVLVVDDASPDGTGEVAERLAAADPHVHVLHRTGKEGLGAAYRAGFAWGSERGYGVLVEMDADGSHQPEELPRLLEALRGADVVLGSRWVPGGRIENWPRSRVLLSRGGNTYTRLALGIDLRDATGGYRAYRSEVLDELDLASVASQGYCFQVDLAWRALERGRRVVEVPITFVERERGASKMSRAIVAEALWRVTAWGLAARGARLRGLLAPRTARDAPAGGVRGATRGRS</sequence>
<dbReference type="PANTHER" id="PTHR43398">
    <property type="entry name" value="DOLICHOL-PHOSPHATE MANNOSYLTRANSFERASE SUBUNIT 1"/>
    <property type="match status" value="1"/>
</dbReference>
<dbReference type="CDD" id="cd06442">
    <property type="entry name" value="DPM1_like"/>
    <property type="match status" value="1"/>
</dbReference>
<comment type="caution">
    <text evidence="5">The sequence shown here is derived from an EMBL/GenBank/DDBJ whole genome shotgun (WGS) entry which is preliminary data.</text>
</comment>
<dbReference type="GO" id="GO:0009247">
    <property type="term" value="P:glycolipid biosynthetic process"/>
    <property type="evidence" value="ECO:0007669"/>
    <property type="project" value="TreeGrafter"/>
</dbReference>
<accession>A0A3A3YR95</accession>
<protein>
    <submittedName>
        <fullName evidence="5">Polyprenol monophosphomannose synthase</fullName>
    </submittedName>
</protein>
<dbReference type="FunFam" id="3.90.550.10:FF:000122">
    <property type="entry name" value="Dolichol-phosphate mannosyltransferase subunit 1"/>
    <property type="match status" value="1"/>
</dbReference>